<evidence type="ECO:0000256" key="5">
    <source>
        <dbReference type="ARBA" id="ARBA00022946"/>
    </source>
</evidence>
<dbReference type="Proteomes" id="UP000322899">
    <property type="component" value="Unassembled WGS sequence"/>
</dbReference>
<dbReference type="EMBL" id="VLTM01000006">
    <property type="protein sequence ID" value="KAA0167149.1"/>
    <property type="molecule type" value="Genomic_DNA"/>
</dbReference>
<keyword evidence="7 9" id="KW-0496">Mitochondrion</keyword>
<reference evidence="15 16" key="1">
    <citation type="submission" date="2019-07" db="EMBL/GenBank/DDBJ databases">
        <title>Genomes of Cafeteria roenbergensis.</title>
        <authorList>
            <person name="Fischer M.G."/>
            <person name="Hackl T."/>
            <person name="Roman M."/>
        </authorList>
    </citation>
    <scope>NUCLEOTIDE SEQUENCE [LARGE SCALE GENOMIC DNA]</scope>
    <source>
        <strain evidence="11 16">BVI</strain>
        <strain evidence="13 18">Cflag</strain>
        <strain evidence="14 15">E4-10P</strain>
        <strain evidence="12 17">RCC970-E3</strain>
    </source>
</reference>
<dbReference type="Proteomes" id="UP000324907">
    <property type="component" value="Unassembled WGS sequence"/>
</dbReference>
<dbReference type="EMBL" id="VLTO01000038">
    <property type="protein sequence ID" value="KAA0173070.1"/>
    <property type="molecule type" value="Genomic_DNA"/>
</dbReference>
<dbReference type="InterPro" id="IPR006885">
    <property type="entry name" value="NADH_UbQ_FeS_4_mit-like"/>
</dbReference>
<dbReference type="EMBL" id="VLTN01000043">
    <property type="protein sequence ID" value="KAA0149406.1"/>
    <property type="molecule type" value="Genomic_DNA"/>
</dbReference>
<keyword evidence="8 9" id="KW-0472">Membrane</keyword>
<feature type="region of interest" description="Disordered" evidence="10">
    <location>
        <begin position="216"/>
        <end position="258"/>
    </location>
</feature>
<keyword evidence="16" id="KW-1185">Reference proteome</keyword>
<evidence type="ECO:0000256" key="10">
    <source>
        <dbReference type="SAM" id="MobiDB-lite"/>
    </source>
</evidence>
<evidence type="ECO:0000313" key="18">
    <source>
        <dbReference type="Proteomes" id="UP000325113"/>
    </source>
</evidence>
<accession>A0A5A8C8H8</accession>
<protein>
    <recommendedName>
        <fullName evidence="9">NADH dehydrogenase [ubiquinone] iron-sulfur protein 4, mitochondrial</fullName>
    </recommendedName>
</protein>
<evidence type="ECO:0000256" key="8">
    <source>
        <dbReference type="ARBA" id="ARBA00023136"/>
    </source>
</evidence>
<evidence type="ECO:0000256" key="2">
    <source>
        <dbReference type="ARBA" id="ARBA00022448"/>
    </source>
</evidence>
<name>A0A5A8C8H8_CAFRO</name>
<evidence type="ECO:0000313" key="16">
    <source>
        <dbReference type="Proteomes" id="UP000323011"/>
    </source>
</evidence>
<sequence length="258" mass="29146">MLARAARSAALVAQARAPAAAAVGVRGLAGPAGDKDEFHIDLPKNRAMTVTDETRFTGVRAQKANAVFSRRIRTRFRDPMPFHEQYRIQKARPLSVNSLRESAVLSGNLEHSTKHQVTIYKMGPITSLTEPRMAGRHWSIKFDHTTTWGSELMGWAASANPLRGLGRHLMFTSLPAAMAFCERAGWTNYVVEKPRRAWTDQSYNLIDHKTLPRRVESEMDERGARKSRTRWAHAGAGQSNWQNRRRSTYGSEEWKGVY</sequence>
<evidence type="ECO:0000313" key="15">
    <source>
        <dbReference type="Proteomes" id="UP000322899"/>
    </source>
</evidence>
<gene>
    <name evidence="14" type="ORF">FNF27_05419</name>
    <name evidence="12" type="ORF">FNF28_03252</name>
    <name evidence="11" type="ORF">FNF29_05959</name>
    <name evidence="13" type="ORF">FNF31_01035</name>
</gene>
<dbReference type="Proteomes" id="UP000325113">
    <property type="component" value="Unassembled WGS sequence"/>
</dbReference>
<comment type="similarity">
    <text evidence="1 9">Belongs to the complex I NDUFS4 subunit family.</text>
</comment>
<proteinExistence type="inferred from homology"/>
<comment type="subcellular location">
    <subcellularLocation>
        <location evidence="9">Mitochondrion inner membrane</location>
        <topology evidence="9">Peripheral membrane protein</topology>
        <orientation evidence="9">Matrix side</orientation>
    </subcellularLocation>
</comment>
<keyword evidence="3 9" id="KW-0679">Respiratory chain</keyword>
<evidence type="ECO:0000256" key="1">
    <source>
        <dbReference type="ARBA" id="ARBA00005882"/>
    </source>
</evidence>
<evidence type="ECO:0000313" key="13">
    <source>
        <dbReference type="EMBL" id="KAA0167149.1"/>
    </source>
</evidence>
<keyword evidence="2 9" id="KW-0813">Transport</keyword>
<comment type="function">
    <text evidence="9">Accessory subunit of the mitochondrial membrane respiratory chain NADH dehydrogenase (Complex I), that is believed not to be involved in catalysis. Complex I functions in the transfer of electrons from NADH to the respiratory chain. The immediate electron acceptor for the enzyme is believed to be ubiquinone.</text>
</comment>
<dbReference type="GO" id="GO:0022900">
    <property type="term" value="P:electron transport chain"/>
    <property type="evidence" value="ECO:0007669"/>
    <property type="project" value="InterPro"/>
</dbReference>
<evidence type="ECO:0000313" key="14">
    <source>
        <dbReference type="EMBL" id="KAA0173070.1"/>
    </source>
</evidence>
<evidence type="ECO:0000313" key="11">
    <source>
        <dbReference type="EMBL" id="KAA0149406.1"/>
    </source>
</evidence>
<keyword evidence="6 9" id="KW-0249">Electron transport</keyword>
<evidence type="ECO:0000313" key="12">
    <source>
        <dbReference type="EMBL" id="KAA0166084.1"/>
    </source>
</evidence>
<evidence type="ECO:0000256" key="3">
    <source>
        <dbReference type="ARBA" id="ARBA00022660"/>
    </source>
</evidence>
<evidence type="ECO:0000256" key="6">
    <source>
        <dbReference type="ARBA" id="ARBA00022982"/>
    </source>
</evidence>
<evidence type="ECO:0000313" key="17">
    <source>
        <dbReference type="Proteomes" id="UP000324907"/>
    </source>
</evidence>
<dbReference type="GO" id="GO:0005743">
    <property type="term" value="C:mitochondrial inner membrane"/>
    <property type="evidence" value="ECO:0007669"/>
    <property type="project" value="UniProtKB-SubCell"/>
</dbReference>
<dbReference type="AlphaFoldDB" id="A0A5A8C8H8"/>
<evidence type="ECO:0000256" key="9">
    <source>
        <dbReference type="RuleBase" id="RU367010"/>
    </source>
</evidence>
<dbReference type="InterPro" id="IPR038532">
    <property type="entry name" value="NDUFS4-like_sf"/>
</dbReference>
<organism evidence="11 16">
    <name type="scientific">Cafeteria roenbergensis</name>
    <name type="common">Marine flagellate</name>
    <dbReference type="NCBI Taxonomy" id="33653"/>
    <lineage>
        <taxon>Eukaryota</taxon>
        <taxon>Sar</taxon>
        <taxon>Stramenopiles</taxon>
        <taxon>Bigyra</taxon>
        <taxon>Opalozoa</taxon>
        <taxon>Bicosoecida</taxon>
        <taxon>Cafeteriaceae</taxon>
        <taxon>Cafeteria</taxon>
    </lineage>
</organism>
<evidence type="ECO:0000256" key="7">
    <source>
        <dbReference type="ARBA" id="ARBA00023128"/>
    </source>
</evidence>
<evidence type="ECO:0000256" key="4">
    <source>
        <dbReference type="ARBA" id="ARBA00022792"/>
    </source>
</evidence>
<dbReference type="Pfam" id="PF04800">
    <property type="entry name" value="NDUS4"/>
    <property type="match status" value="1"/>
</dbReference>
<dbReference type="Gene3D" id="3.30.160.190">
    <property type="entry name" value="atu1810 like domain"/>
    <property type="match status" value="1"/>
</dbReference>
<keyword evidence="4 9" id="KW-0999">Mitochondrion inner membrane</keyword>
<dbReference type="EMBL" id="VLTL01000042">
    <property type="protein sequence ID" value="KAA0166084.1"/>
    <property type="molecule type" value="Genomic_DNA"/>
</dbReference>
<dbReference type="Proteomes" id="UP000323011">
    <property type="component" value="Unassembled WGS sequence"/>
</dbReference>
<keyword evidence="5 9" id="KW-0809">Transit peptide</keyword>
<comment type="caution">
    <text evidence="11">The sequence shown here is derived from an EMBL/GenBank/DDBJ whole genome shotgun (WGS) entry which is preliminary data.</text>
</comment>